<dbReference type="PANTHER" id="PTHR45036">
    <property type="entry name" value="METHYLTRANSFERASE LIKE 7B"/>
    <property type="match status" value="1"/>
</dbReference>
<proteinExistence type="predicted"/>
<evidence type="ECO:0000313" key="3">
    <source>
        <dbReference type="Proteomes" id="UP000183015"/>
    </source>
</evidence>
<dbReference type="AlphaFoldDB" id="A0A1H7NCP7"/>
<dbReference type="InterPro" id="IPR013216">
    <property type="entry name" value="Methyltransf_11"/>
</dbReference>
<reference evidence="3" key="1">
    <citation type="submission" date="2016-10" db="EMBL/GenBank/DDBJ databases">
        <authorList>
            <person name="Varghese N."/>
        </authorList>
    </citation>
    <scope>NUCLEOTIDE SEQUENCE [LARGE SCALE GENOMIC DNA]</scope>
    <source>
        <strain evidence="3">DSM 45096 / BCRC 16803 / CGMCC 4.1857 / CIP 109030 / JCM 12277 / KCTC 19219 / NBRC 100920 / 33214</strain>
    </source>
</reference>
<keyword evidence="3" id="KW-1185">Reference proteome</keyword>
<name>A0A1H7NCP7_STRJI</name>
<keyword evidence="2" id="KW-0808">Transferase</keyword>
<dbReference type="eggNOG" id="COG2226">
    <property type="taxonomic scope" value="Bacteria"/>
</dbReference>
<dbReference type="CDD" id="cd02440">
    <property type="entry name" value="AdoMet_MTases"/>
    <property type="match status" value="1"/>
</dbReference>
<dbReference type="Gene3D" id="3.40.50.150">
    <property type="entry name" value="Vaccinia Virus protein VP39"/>
    <property type="match status" value="1"/>
</dbReference>
<evidence type="ECO:0000259" key="1">
    <source>
        <dbReference type="Pfam" id="PF08241"/>
    </source>
</evidence>
<dbReference type="SUPFAM" id="SSF53335">
    <property type="entry name" value="S-adenosyl-L-methionine-dependent methyltransferases"/>
    <property type="match status" value="1"/>
</dbReference>
<feature type="domain" description="Methyltransferase type 11" evidence="1">
    <location>
        <begin position="38"/>
        <end position="132"/>
    </location>
</feature>
<keyword evidence="2" id="KW-0830">Ubiquinone</keyword>
<dbReference type="InterPro" id="IPR052356">
    <property type="entry name" value="Thiol_S-MT"/>
</dbReference>
<accession>A0A1H7NCP7</accession>
<dbReference type="InterPro" id="IPR029063">
    <property type="entry name" value="SAM-dependent_MTases_sf"/>
</dbReference>
<dbReference type="STRING" id="235985.SAMN05414137_106323"/>
<gene>
    <name evidence="2" type="ORF">SAMN05414137_106323</name>
</gene>
<dbReference type="GO" id="GO:0032259">
    <property type="term" value="P:methylation"/>
    <property type="evidence" value="ECO:0007669"/>
    <property type="project" value="UniProtKB-KW"/>
</dbReference>
<organism evidence="2 3">
    <name type="scientific">Streptacidiphilus jiangxiensis</name>
    <dbReference type="NCBI Taxonomy" id="235985"/>
    <lineage>
        <taxon>Bacteria</taxon>
        <taxon>Bacillati</taxon>
        <taxon>Actinomycetota</taxon>
        <taxon>Actinomycetes</taxon>
        <taxon>Kitasatosporales</taxon>
        <taxon>Streptomycetaceae</taxon>
        <taxon>Streptacidiphilus</taxon>
    </lineage>
</organism>
<keyword evidence="2" id="KW-0489">Methyltransferase</keyword>
<dbReference type="Pfam" id="PF08241">
    <property type="entry name" value="Methyltransf_11"/>
    <property type="match status" value="1"/>
</dbReference>
<dbReference type="PANTHER" id="PTHR45036:SF1">
    <property type="entry name" value="METHYLTRANSFERASE LIKE 7A"/>
    <property type="match status" value="1"/>
</dbReference>
<dbReference type="RefSeq" id="WP_052438944.1">
    <property type="nucleotide sequence ID" value="NZ_BBPN01000021.1"/>
</dbReference>
<evidence type="ECO:0000313" key="2">
    <source>
        <dbReference type="EMBL" id="SEL21366.1"/>
    </source>
</evidence>
<dbReference type="Proteomes" id="UP000183015">
    <property type="component" value="Unassembled WGS sequence"/>
</dbReference>
<sequence>MEALTAVAADPGRGARGSGAAYAELRGTLLGLLRGTVLEIGAGATGQLAQLDPEVRWLGLEPSARRRRRLARRAAEFGRPGSVLAGRAEELPLTGGSVDAVLASVVLCSVRDQERVLAEIRRVLRPGGLFVFFEHVGAPEGSAPARLQRAWAPWSRVCDGGCDPRRPTARRIAEAGFGSVDLRFFDLGGRFTPYGPYVAGCAARQAEC</sequence>
<dbReference type="GO" id="GO:0008757">
    <property type="term" value="F:S-adenosylmethionine-dependent methyltransferase activity"/>
    <property type="evidence" value="ECO:0007669"/>
    <property type="project" value="InterPro"/>
</dbReference>
<dbReference type="OrthoDB" id="65624at2"/>
<dbReference type="EMBL" id="FOAZ01000006">
    <property type="protein sequence ID" value="SEL21366.1"/>
    <property type="molecule type" value="Genomic_DNA"/>
</dbReference>
<protein>
    <submittedName>
        <fullName evidence="2">Ubiquinone/menaquinone biosynthesis C-methylase UbiE</fullName>
    </submittedName>
</protein>